<dbReference type="GO" id="GO:0008233">
    <property type="term" value="F:peptidase activity"/>
    <property type="evidence" value="ECO:0007669"/>
    <property type="project" value="UniProtKB-KW"/>
</dbReference>
<dbReference type="PANTHER" id="PTHR30217:SF6">
    <property type="entry name" value="TRNA HYDROXYLATION PROTEIN P"/>
    <property type="match status" value="1"/>
</dbReference>
<evidence type="ECO:0000256" key="2">
    <source>
        <dbReference type="ARBA" id="ARBA00022801"/>
    </source>
</evidence>
<organism evidence="4 5">
    <name type="scientific">Berryella intestinalis</name>
    <dbReference type="NCBI Taxonomy" id="1531429"/>
    <lineage>
        <taxon>Bacteria</taxon>
        <taxon>Bacillati</taxon>
        <taxon>Actinomycetota</taxon>
        <taxon>Coriobacteriia</taxon>
        <taxon>Eggerthellales</taxon>
        <taxon>Eggerthellaceae</taxon>
        <taxon>Berryella</taxon>
    </lineage>
</organism>
<accession>A0A0A8BAP3</accession>
<dbReference type="AlphaFoldDB" id="A0A0A8BAP3"/>
<dbReference type="PANTHER" id="PTHR30217">
    <property type="entry name" value="PEPTIDASE U32 FAMILY"/>
    <property type="match status" value="1"/>
</dbReference>
<dbReference type="Pfam" id="PF01136">
    <property type="entry name" value="Peptidase_U32"/>
    <property type="match status" value="1"/>
</dbReference>
<dbReference type="InterPro" id="IPR051454">
    <property type="entry name" value="RNA/ubiquinone_mod_enzymes"/>
</dbReference>
<evidence type="ECO:0000256" key="1">
    <source>
        <dbReference type="ARBA" id="ARBA00022670"/>
    </source>
</evidence>
<comment type="similarity">
    <text evidence="3">Belongs to the peptidase U32 family.</text>
</comment>
<protein>
    <submittedName>
        <fullName evidence="4">Peptidase U32</fullName>
    </submittedName>
</protein>
<dbReference type="GO" id="GO:0006508">
    <property type="term" value="P:proteolysis"/>
    <property type="evidence" value="ECO:0007669"/>
    <property type="project" value="UniProtKB-KW"/>
</dbReference>
<reference evidence="4 5" key="2">
    <citation type="journal article" date="2015" name="Genome Announc.">
        <title>Complete Genome Sequence of Coriobacteriaceae Strain 68-1-3, a Novel Mucus-Degrading Isolate from the Swine Intestinal Tract.</title>
        <authorList>
            <person name="Looft T."/>
            <person name="Bayles D.O."/>
            <person name="Alt D.P."/>
            <person name="Stanton T.B."/>
        </authorList>
    </citation>
    <scope>NUCLEOTIDE SEQUENCE [LARGE SCALE GENOMIC DNA]</scope>
    <source>
        <strain evidence="4 5">68-1-3</strain>
    </source>
</reference>
<keyword evidence="5" id="KW-1185">Reference proteome</keyword>
<evidence type="ECO:0000256" key="3">
    <source>
        <dbReference type="ARBA" id="ARBA00038374"/>
    </source>
</evidence>
<dbReference type="HOGENOM" id="CLU_011540_0_0_11"/>
<dbReference type="InterPro" id="IPR001539">
    <property type="entry name" value="Peptidase_U32"/>
</dbReference>
<sequence length="430" mass="47040">MLAPAGGPSQLDAAIRFGADAVFLAADRYGMRARADNFSLDEIPSAVSRAHEAGVKVHVTLNVLMNDRDLDGLPAYCEALDAAGVDAFIVGDMGAFAVAQRHAPRVDLHISTQASVSNAQAASLWHSLGAKRIVCAREMSMDQISEMRAKVPRDLEIEAFVHGAMCMAYSGRCLLSSAMTGRSGNKGACAQSCRWNYALVEEKRPGEYFPIEEDGRGTYIMNAEDLCMIRHLDELRSIGVDSLKIEGRNKRAFYVATVVGAYRSTLDGGDVDAAERELFTISHRPYGTGFYFGRPNQSRERDGYVKECLHVATVERSERVSAGPRAGKWRVTALCQNRFFEGDRLEAISPHRPSLSLTASSLALLSPADGGLPFVERKLPLDEVLSLARPEPCSVANRAGEHYVFHSDAELSPGDFVRRRIEGQTLRLSQ</sequence>
<dbReference type="Proteomes" id="UP000031121">
    <property type="component" value="Chromosome"/>
</dbReference>
<dbReference type="PROSITE" id="PS01276">
    <property type="entry name" value="PEPTIDASE_U32"/>
    <property type="match status" value="1"/>
</dbReference>
<dbReference type="EMBL" id="CP009302">
    <property type="protein sequence ID" value="AJC12227.1"/>
    <property type="molecule type" value="Genomic_DNA"/>
</dbReference>
<proteinExistence type="inferred from homology"/>
<reference evidence="5" key="1">
    <citation type="submission" date="2014-08" db="EMBL/GenBank/DDBJ databases">
        <title>Coriobacteriaceae sp. complete genome.</title>
        <authorList>
            <person name="Looft T."/>
            <person name="Bayles D.O."/>
            <person name="Stanton T.B."/>
        </authorList>
    </citation>
    <scope>NUCLEOTIDE SEQUENCE [LARGE SCALE GENOMIC DNA]</scope>
    <source>
        <strain evidence="5">68-1-3</strain>
    </source>
</reference>
<dbReference type="STRING" id="1531429.JI75_05685"/>
<evidence type="ECO:0000313" key="4">
    <source>
        <dbReference type="EMBL" id="AJC12227.1"/>
    </source>
</evidence>
<dbReference type="KEGG" id="cbac:JI75_05685"/>
<gene>
    <name evidence="4" type="ORF">JI75_05685</name>
</gene>
<keyword evidence="1" id="KW-0645">Protease</keyword>
<keyword evidence="2" id="KW-0378">Hydrolase</keyword>
<name>A0A0A8BAP3_9ACTN</name>
<evidence type="ECO:0000313" key="5">
    <source>
        <dbReference type="Proteomes" id="UP000031121"/>
    </source>
</evidence>
<dbReference type="SUPFAM" id="SSF51395">
    <property type="entry name" value="FMN-linked oxidoreductases"/>
    <property type="match status" value="1"/>
</dbReference>